<proteinExistence type="predicted"/>
<evidence type="ECO:0000313" key="1">
    <source>
        <dbReference type="EMBL" id="QQL05862.1"/>
    </source>
</evidence>
<keyword evidence="2" id="KW-1185">Reference proteome</keyword>
<gene>
    <name evidence="1" type="ORF">EIO64_18375</name>
</gene>
<reference evidence="2" key="1">
    <citation type="submission" date="2018-12" db="EMBL/GenBank/DDBJ databases">
        <title>Dusodibacter welbiota gen. nov., sp. nov., isolated from human faeces and emended description of the Oscillibacter genus.</title>
        <authorList>
            <person name="Le Roy T."/>
            <person name="Van der Smissen P."/>
            <person name="Delzenne N."/>
            <person name="Muccioli G."/>
            <person name="Collet J.F."/>
            <person name="Cani P.D."/>
        </authorList>
    </citation>
    <scope>NUCLEOTIDE SEQUENCE [LARGE SCALE GENOMIC DNA]</scope>
    <source>
        <strain evidence="2">J115</strain>
    </source>
</reference>
<name>A0A7T7D8U5_9FIRM</name>
<dbReference type="KEGG" id="obj:EIO64_18375"/>
<dbReference type="Proteomes" id="UP000298642">
    <property type="component" value="Chromosome"/>
</dbReference>
<accession>A0A7T7D8U5</accession>
<dbReference type="EMBL" id="CP034413">
    <property type="protein sequence ID" value="QQL05862.1"/>
    <property type="molecule type" value="Genomic_DNA"/>
</dbReference>
<dbReference type="AlphaFoldDB" id="A0A7T7D8U5"/>
<protein>
    <submittedName>
        <fullName evidence="1">Uncharacterized protein</fullName>
    </submittedName>
</protein>
<organism evidence="1 2">
    <name type="scientific">Dysosmobacter welbionis</name>
    <dbReference type="NCBI Taxonomy" id="2093857"/>
    <lineage>
        <taxon>Bacteria</taxon>
        <taxon>Bacillati</taxon>
        <taxon>Bacillota</taxon>
        <taxon>Clostridia</taxon>
        <taxon>Eubacteriales</taxon>
        <taxon>Oscillospiraceae</taxon>
        <taxon>Dysosmobacter</taxon>
    </lineage>
</organism>
<evidence type="ECO:0000313" key="2">
    <source>
        <dbReference type="Proteomes" id="UP000298642"/>
    </source>
</evidence>
<sequence>MSKYIFDYDDGDFAMSISDSMAMDSDGNLMMRMGDHMAMDMDTGDIHMISSWPDDDEE</sequence>
<dbReference type="RefSeq" id="WP_170180087.1">
    <property type="nucleotide sequence ID" value="NZ_CP034413.3"/>
</dbReference>